<comment type="caution">
    <text evidence="4">The sequence shown here is derived from an EMBL/GenBank/DDBJ whole genome shotgun (WGS) entry which is preliminary data.</text>
</comment>
<keyword evidence="1" id="KW-0560">Oxidoreductase</keyword>
<dbReference type="SUPFAM" id="SSF47240">
    <property type="entry name" value="Ferritin-like"/>
    <property type="match status" value="1"/>
</dbReference>
<protein>
    <submittedName>
        <fullName evidence="4">Toluene monooxygenase</fullName>
    </submittedName>
</protein>
<dbReference type="InterPro" id="IPR012348">
    <property type="entry name" value="RNR-like"/>
</dbReference>
<evidence type="ECO:0000313" key="4">
    <source>
        <dbReference type="EMBL" id="PWR17851.1"/>
    </source>
</evidence>
<proteinExistence type="predicted"/>
<evidence type="ECO:0000256" key="2">
    <source>
        <dbReference type="ARBA" id="ARBA00023033"/>
    </source>
</evidence>
<dbReference type="InterPro" id="IPR003430">
    <property type="entry name" value="Phenol_Hydrox"/>
</dbReference>
<dbReference type="Pfam" id="PF04945">
    <property type="entry name" value="YHS"/>
    <property type="match status" value="1"/>
</dbReference>
<sequence>MTLLQRSDWYDVARDTNWTPSFVAEADLFPPEISDPFNMPKAAWAEYDEPYKVSYAEYVKVQREKDAGVYAVNTAAARTRFMEEAGQRWHSILKLHFGAVSLAESSSQISEGRMARFGKAPGMRNMATFGLLDEIRHGQAQLYFAHESLKHSPQFNFAHKLLGTQEWGAIMTRATLDDVFMGRDAVTTAIMLTFAFETGFTNMQFIGLAGDAAEAGDTSFSNLISSIQTDESRHAQIGAPLLKLMVKNGYKAEAQKAVDIGFWRTYRFFSLLTGTVIDYFMPLEKRSSSFKEFMEEWIVGQFERTLLDMGLDLPWYWDYFLEDINSFHHGMQLGWWLYRDTVWFNVPAGVSPAEREWLEAKYPGWNDNWGRLWDQIGANLRAGKADLTVPKTLPVVCAFNNLPIVTSPDKPWNPKGQMLTYKGKKYYFQSHVEKWVFEQDPERYAAHQTLIDQFLAGKILPPNYEGALNYMGLSPTERGKDAENYAWAFAGHAPAKMAAE</sequence>
<dbReference type="InterPro" id="IPR007029">
    <property type="entry name" value="YHS_dom"/>
</dbReference>
<dbReference type="GO" id="GO:0004497">
    <property type="term" value="F:monooxygenase activity"/>
    <property type="evidence" value="ECO:0007669"/>
    <property type="project" value="UniProtKB-KW"/>
</dbReference>
<dbReference type="EMBL" id="QGLF01000008">
    <property type="protein sequence ID" value="PWR17851.1"/>
    <property type="molecule type" value="Genomic_DNA"/>
</dbReference>
<evidence type="ECO:0000313" key="5">
    <source>
        <dbReference type="Proteomes" id="UP000246077"/>
    </source>
</evidence>
<name>A0A317DT48_9PROT</name>
<gene>
    <name evidence="4" type="ORF">DKG75_22180</name>
</gene>
<feature type="domain" description="YHS" evidence="3">
    <location>
        <begin position="419"/>
        <end position="447"/>
    </location>
</feature>
<accession>A0A317DT48</accession>
<organism evidence="4 5">
    <name type="scientific">Zavarzinia compransoris</name>
    <dbReference type="NCBI Taxonomy" id="1264899"/>
    <lineage>
        <taxon>Bacteria</taxon>
        <taxon>Pseudomonadati</taxon>
        <taxon>Pseudomonadota</taxon>
        <taxon>Alphaproteobacteria</taxon>
        <taxon>Rhodospirillales</taxon>
        <taxon>Zavarziniaceae</taxon>
        <taxon>Zavarzinia</taxon>
    </lineage>
</organism>
<reference evidence="5" key="1">
    <citation type="submission" date="2018-05" db="EMBL/GenBank/DDBJ databases">
        <title>Zavarzinia sp. HR-AS.</title>
        <authorList>
            <person name="Lee Y."/>
            <person name="Jeon C.O."/>
        </authorList>
    </citation>
    <scope>NUCLEOTIDE SEQUENCE [LARGE SCALE GENOMIC DNA]</scope>
    <source>
        <strain evidence="5">DSM 1231</strain>
    </source>
</reference>
<dbReference type="RefSeq" id="WP_109923380.1">
    <property type="nucleotide sequence ID" value="NZ_QGLF01000008.1"/>
</dbReference>
<keyword evidence="2 4" id="KW-0503">Monooxygenase</keyword>
<dbReference type="OrthoDB" id="7591937at2"/>
<keyword evidence="5" id="KW-1185">Reference proteome</keyword>
<dbReference type="Proteomes" id="UP000246077">
    <property type="component" value="Unassembled WGS sequence"/>
</dbReference>
<dbReference type="AlphaFoldDB" id="A0A317DT48"/>
<evidence type="ECO:0000256" key="1">
    <source>
        <dbReference type="ARBA" id="ARBA00023002"/>
    </source>
</evidence>
<dbReference type="Pfam" id="PF02332">
    <property type="entry name" value="Phenol_Hydrox"/>
    <property type="match status" value="1"/>
</dbReference>
<dbReference type="InterPro" id="IPR009078">
    <property type="entry name" value="Ferritin-like_SF"/>
</dbReference>
<dbReference type="Gene3D" id="1.10.620.20">
    <property type="entry name" value="Ribonucleotide Reductase, subunit A"/>
    <property type="match status" value="1"/>
</dbReference>
<evidence type="ECO:0000259" key="3">
    <source>
        <dbReference type="Pfam" id="PF04945"/>
    </source>
</evidence>